<organism evidence="2 3">
    <name type="scientific">Nannocystis punicea</name>
    <dbReference type="NCBI Taxonomy" id="2995304"/>
    <lineage>
        <taxon>Bacteria</taxon>
        <taxon>Pseudomonadati</taxon>
        <taxon>Myxococcota</taxon>
        <taxon>Polyangia</taxon>
        <taxon>Nannocystales</taxon>
        <taxon>Nannocystaceae</taxon>
        <taxon>Nannocystis</taxon>
    </lineage>
</organism>
<reference evidence="2" key="1">
    <citation type="submission" date="2022-11" db="EMBL/GenBank/DDBJ databases">
        <title>Minimal conservation of predation-associated metabolite biosynthetic gene clusters underscores biosynthetic potential of Myxococcota including descriptions for ten novel species: Archangium lansinium sp. nov., Myxococcus landrumus sp. nov., Nannocystis bai.</title>
        <authorList>
            <person name="Ahearne A."/>
            <person name="Stevens C."/>
            <person name="Dowd S."/>
        </authorList>
    </citation>
    <scope>NUCLEOTIDE SEQUENCE</scope>
    <source>
        <strain evidence="2">Fl3</strain>
    </source>
</reference>
<proteinExistence type="predicted"/>
<keyword evidence="1" id="KW-0732">Signal</keyword>
<feature type="signal peptide" evidence="1">
    <location>
        <begin position="1"/>
        <end position="22"/>
    </location>
</feature>
<gene>
    <name evidence="2" type="ORF">O0S08_43900</name>
</gene>
<evidence type="ECO:0000313" key="2">
    <source>
        <dbReference type="EMBL" id="WAS93157.1"/>
    </source>
</evidence>
<keyword evidence="3" id="KW-1185">Reference proteome</keyword>
<dbReference type="RefSeq" id="WP_269035483.1">
    <property type="nucleotide sequence ID" value="NZ_CP114040.1"/>
</dbReference>
<dbReference type="EMBL" id="CP114040">
    <property type="protein sequence ID" value="WAS93157.1"/>
    <property type="molecule type" value="Genomic_DNA"/>
</dbReference>
<sequence length="159" mass="17029">MSILARSAAVLLALAACDMVHAKDKSPPKLEESKHNASGDRGGLSACYDDCTRQRLEPGDAVTCRRNCDMAFKVTPTATDVAFDTAASCMHECGDSRQCVKRCKRRARAADEAVTGEALDRLSVCVDVCHADRKLDAGDRWTCVRNCAQTAKHGAAPAS</sequence>
<name>A0ABY7H1T6_9BACT</name>
<evidence type="ECO:0000256" key="1">
    <source>
        <dbReference type="SAM" id="SignalP"/>
    </source>
</evidence>
<dbReference type="PROSITE" id="PS51257">
    <property type="entry name" value="PROKAR_LIPOPROTEIN"/>
    <property type="match status" value="1"/>
</dbReference>
<feature type="chain" id="PRO_5047470026" evidence="1">
    <location>
        <begin position="23"/>
        <end position="159"/>
    </location>
</feature>
<dbReference type="Proteomes" id="UP001164459">
    <property type="component" value="Chromosome"/>
</dbReference>
<accession>A0ABY7H1T6</accession>
<evidence type="ECO:0000313" key="3">
    <source>
        <dbReference type="Proteomes" id="UP001164459"/>
    </source>
</evidence>
<protein>
    <submittedName>
        <fullName evidence="2">Uncharacterized protein</fullName>
    </submittedName>
</protein>